<evidence type="ECO:0000256" key="3">
    <source>
        <dbReference type="ARBA" id="ARBA00023125"/>
    </source>
</evidence>
<evidence type="ECO:0000256" key="2">
    <source>
        <dbReference type="ARBA" id="ARBA00022908"/>
    </source>
</evidence>
<dbReference type="InterPro" id="IPR050808">
    <property type="entry name" value="Phage_Integrase"/>
</dbReference>
<feature type="domain" description="Tyr recombinase" evidence="5">
    <location>
        <begin position="166"/>
        <end position="332"/>
    </location>
</feature>
<dbReference type="EMBL" id="JACIIU010000017">
    <property type="protein sequence ID" value="MBB6262110.1"/>
    <property type="molecule type" value="Genomic_DNA"/>
</dbReference>
<gene>
    <name evidence="6" type="ORF">FHS77_002678</name>
</gene>
<comment type="similarity">
    <text evidence="1">Belongs to the 'phage' integrase family.</text>
</comment>
<dbReference type="PANTHER" id="PTHR30629">
    <property type="entry name" value="PROPHAGE INTEGRASE"/>
    <property type="match status" value="1"/>
</dbReference>
<dbReference type="SUPFAM" id="SSF56349">
    <property type="entry name" value="DNA breaking-rejoining enzymes"/>
    <property type="match status" value="1"/>
</dbReference>
<dbReference type="GO" id="GO:0003677">
    <property type="term" value="F:DNA binding"/>
    <property type="evidence" value="ECO:0007669"/>
    <property type="project" value="UniProtKB-KW"/>
</dbReference>
<dbReference type="GO" id="GO:0006310">
    <property type="term" value="P:DNA recombination"/>
    <property type="evidence" value="ECO:0007669"/>
    <property type="project" value="UniProtKB-KW"/>
</dbReference>
<dbReference type="AlphaFoldDB" id="A0A841LZ48"/>
<proteinExistence type="inferred from homology"/>
<keyword evidence="2" id="KW-0229">DNA integration</keyword>
<keyword evidence="3" id="KW-0238">DNA-binding</keyword>
<protein>
    <submittedName>
        <fullName evidence="6">Integrase</fullName>
    </submittedName>
</protein>
<evidence type="ECO:0000313" key="6">
    <source>
        <dbReference type="EMBL" id="MBB6262110.1"/>
    </source>
</evidence>
<dbReference type="Gene3D" id="1.10.443.10">
    <property type="entry name" value="Intergrase catalytic core"/>
    <property type="match status" value="1"/>
</dbReference>
<evidence type="ECO:0000256" key="4">
    <source>
        <dbReference type="ARBA" id="ARBA00023172"/>
    </source>
</evidence>
<evidence type="ECO:0000259" key="5">
    <source>
        <dbReference type="PROSITE" id="PS51898"/>
    </source>
</evidence>
<dbReference type="InterPro" id="IPR010998">
    <property type="entry name" value="Integrase_recombinase_N"/>
</dbReference>
<keyword evidence="7" id="KW-1185">Reference proteome</keyword>
<dbReference type="PROSITE" id="PS51898">
    <property type="entry name" value="TYR_RECOMBINASE"/>
    <property type="match status" value="1"/>
</dbReference>
<dbReference type="InterPro" id="IPR011010">
    <property type="entry name" value="DNA_brk_join_enz"/>
</dbReference>
<dbReference type="InterPro" id="IPR013762">
    <property type="entry name" value="Integrase-like_cat_sf"/>
</dbReference>
<dbReference type="Pfam" id="PF00589">
    <property type="entry name" value="Phage_integrase"/>
    <property type="match status" value="1"/>
</dbReference>
<dbReference type="GO" id="GO:0015074">
    <property type="term" value="P:DNA integration"/>
    <property type="evidence" value="ECO:0007669"/>
    <property type="project" value="UniProtKB-KW"/>
</dbReference>
<name>A0A841LZ48_9HYPH</name>
<organism evidence="6 7">
    <name type="scientific">Paenochrobactrum gallinarii</name>
    <dbReference type="NCBI Taxonomy" id="643673"/>
    <lineage>
        <taxon>Bacteria</taxon>
        <taxon>Pseudomonadati</taxon>
        <taxon>Pseudomonadota</taxon>
        <taxon>Alphaproteobacteria</taxon>
        <taxon>Hyphomicrobiales</taxon>
        <taxon>Brucellaceae</taxon>
        <taxon>Paenochrobactrum</taxon>
    </lineage>
</organism>
<keyword evidence="4" id="KW-0233">DNA recombination</keyword>
<dbReference type="Gene3D" id="1.10.150.130">
    <property type="match status" value="1"/>
</dbReference>
<accession>A0A841LZ48</accession>
<dbReference type="RefSeq" id="WP_184224097.1">
    <property type="nucleotide sequence ID" value="NZ_JACIIU010000017.1"/>
</dbReference>
<dbReference type="InterPro" id="IPR002104">
    <property type="entry name" value="Integrase_catalytic"/>
</dbReference>
<dbReference type="PANTHER" id="PTHR30629:SF2">
    <property type="entry name" value="PROPHAGE INTEGRASE INTS-RELATED"/>
    <property type="match status" value="1"/>
</dbReference>
<dbReference type="Proteomes" id="UP000555393">
    <property type="component" value="Unassembled WGS sequence"/>
</dbReference>
<sequence length="358" mass="40112">MARKLPLYVVREKSRHGRIKFFYRVGKGERIRLPDDINSTEFKEAYILAASGKRPEVKKQDEVSVQSLRWLIDRYRESSAWKAFSPATQRQRENLFIIAINRSGNAPYSAINKKSMIAAVESRSDTPAQANHFLKTMRGLFSWALKNDHVTVDPTAGISPLKYKTDGFAPWSMEDLALFYARWPIGTKPRLAVELMIHTGLRRSDIVCAGRHHMRGNIFTMKTQKTGAQITVEFPSQLMRVIENTETGDLCFLVSESGAPFATASFGNWFRDRCNEAGIKKSAHGLRKLSATLAAEAGAATHELMAQYGWSSMKQAEIYTKGADRVKLGIKSSRRVAEQIESSTINHSALGAGKPKNK</sequence>
<comment type="caution">
    <text evidence="6">The sequence shown here is derived from an EMBL/GenBank/DDBJ whole genome shotgun (WGS) entry which is preliminary data.</text>
</comment>
<reference evidence="6 7" key="1">
    <citation type="submission" date="2020-08" db="EMBL/GenBank/DDBJ databases">
        <title>Genomic Encyclopedia of Type Strains, Phase IV (KMG-IV): sequencing the most valuable type-strain genomes for metagenomic binning, comparative biology and taxonomic classification.</title>
        <authorList>
            <person name="Goeker M."/>
        </authorList>
    </citation>
    <scope>NUCLEOTIDE SEQUENCE [LARGE SCALE GENOMIC DNA]</scope>
    <source>
        <strain evidence="6 7">DSM 22336</strain>
    </source>
</reference>
<evidence type="ECO:0000313" key="7">
    <source>
        <dbReference type="Proteomes" id="UP000555393"/>
    </source>
</evidence>
<evidence type="ECO:0000256" key="1">
    <source>
        <dbReference type="ARBA" id="ARBA00008857"/>
    </source>
</evidence>